<organism evidence="1 2">
    <name type="scientific">Lapidilactobacillus mulanensis</name>
    <dbReference type="NCBI Taxonomy" id="2485999"/>
    <lineage>
        <taxon>Bacteria</taxon>
        <taxon>Bacillati</taxon>
        <taxon>Bacillota</taxon>
        <taxon>Bacilli</taxon>
        <taxon>Lactobacillales</taxon>
        <taxon>Lactobacillaceae</taxon>
        <taxon>Lapidilactobacillus</taxon>
    </lineage>
</organism>
<accession>A0ABW4DSH1</accession>
<keyword evidence="2" id="KW-1185">Reference proteome</keyword>
<dbReference type="EMBL" id="JBHTOF010000103">
    <property type="protein sequence ID" value="MFD1466463.1"/>
    <property type="molecule type" value="Genomic_DNA"/>
</dbReference>
<evidence type="ECO:0000313" key="1">
    <source>
        <dbReference type="EMBL" id="MFD1466463.1"/>
    </source>
</evidence>
<evidence type="ECO:0000313" key="2">
    <source>
        <dbReference type="Proteomes" id="UP001597244"/>
    </source>
</evidence>
<proteinExistence type="predicted"/>
<sequence length="50" mass="5665">MFPSKTDIQFLFDQGFYTIDDLGLYQTLGYLTADEVTEIQGAPETTEEVI</sequence>
<comment type="caution">
    <text evidence="1">The sequence shown here is derived from an EMBL/GenBank/DDBJ whole genome shotgun (WGS) entry which is preliminary data.</text>
</comment>
<reference evidence="2" key="1">
    <citation type="journal article" date="2019" name="Int. J. Syst. Evol. Microbiol.">
        <title>The Global Catalogue of Microorganisms (GCM) 10K type strain sequencing project: providing services to taxonomists for standard genome sequencing and annotation.</title>
        <authorList>
            <consortium name="The Broad Institute Genomics Platform"/>
            <consortium name="The Broad Institute Genome Sequencing Center for Infectious Disease"/>
            <person name="Wu L."/>
            <person name="Ma J."/>
        </authorList>
    </citation>
    <scope>NUCLEOTIDE SEQUENCE [LARGE SCALE GENOMIC DNA]</scope>
    <source>
        <strain evidence="2">CCM 8951</strain>
    </source>
</reference>
<gene>
    <name evidence="1" type="ORF">ACFQ4L_10360</name>
</gene>
<dbReference type="RefSeq" id="WP_125577441.1">
    <property type="nucleotide sequence ID" value="NZ_JBHTOF010000103.1"/>
</dbReference>
<name>A0ABW4DSH1_9LACO</name>
<protein>
    <submittedName>
        <fullName evidence="1">XkdX family protein</fullName>
    </submittedName>
</protein>
<dbReference type="Proteomes" id="UP001597244">
    <property type="component" value="Unassembled WGS sequence"/>
</dbReference>